<dbReference type="GO" id="GO:0003904">
    <property type="term" value="F:deoxyribodipyrimidine photo-lyase activity"/>
    <property type="evidence" value="ECO:0007669"/>
    <property type="project" value="UniProtKB-EC"/>
</dbReference>
<dbReference type="InterPro" id="IPR036155">
    <property type="entry name" value="Crypto/Photolyase_N_sf"/>
</dbReference>
<organism evidence="14 15">
    <name type="scientific">candidate division WOR_3 bacterium SM23_42</name>
    <dbReference type="NCBI Taxonomy" id="1703779"/>
    <lineage>
        <taxon>Bacteria</taxon>
        <taxon>Bacteria division WOR-3</taxon>
    </lineage>
</organism>
<comment type="cofactor">
    <cofactor evidence="1">
        <name>FAD</name>
        <dbReference type="ChEBI" id="CHEBI:57692"/>
    </cofactor>
</comment>
<evidence type="ECO:0000256" key="3">
    <source>
        <dbReference type="ARBA" id="ARBA00013149"/>
    </source>
</evidence>
<dbReference type="PROSITE" id="PS01083">
    <property type="entry name" value="DNA_PHOTOLYASES_2_1"/>
    <property type="match status" value="1"/>
</dbReference>
<evidence type="ECO:0000256" key="12">
    <source>
        <dbReference type="ARBA" id="ARBA00033999"/>
    </source>
</evidence>
<keyword evidence="9" id="KW-0234">DNA repair</keyword>
<dbReference type="EC" id="4.1.99.3" evidence="3"/>
<evidence type="ECO:0000256" key="5">
    <source>
        <dbReference type="ARBA" id="ARBA00022630"/>
    </source>
</evidence>
<dbReference type="EMBL" id="LJUJ01000025">
    <property type="protein sequence ID" value="KPK62806.1"/>
    <property type="molecule type" value="Genomic_DNA"/>
</dbReference>
<evidence type="ECO:0000256" key="9">
    <source>
        <dbReference type="ARBA" id="ARBA00023204"/>
    </source>
</evidence>
<accession>A0A0S8FQ03</accession>
<protein>
    <recommendedName>
        <fullName evidence="4">Deoxyribodipyrimidine photo-lyase</fullName>
        <ecNumber evidence="3">4.1.99.3</ecNumber>
    </recommendedName>
    <alternativeName>
        <fullName evidence="11">DNA photolyase</fullName>
    </alternativeName>
</protein>
<feature type="domain" description="Photolyase/cryptochrome alpha/beta" evidence="13">
    <location>
        <begin position="19"/>
        <end position="147"/>
    </location>
</feature>
<dbReference type="Gene3D" id="1.25.40.80">
    <property type="match status" value="1"/>
</dbReference>
<keyword evidence="10 14" id="KW-0456">Lyase</keyword>
<dbReference type="AlphaFoldDB" id="A0A0S8FQ03"/>
<gene>
    <name evidence="14" type="ORF">AMJ83_09670</name>
</gene>
<keyword evidence="8" id="KW-0238">DNA-binding</keyword>
<dbReference type="InterPro" id="IPR052219">
    <property type="entry name" value="Photolyase_Class-2"/>
</dbReference>
<dbReference type="Gene3D" id="3.40.50.620">
    <property type="entry name" value="HUPs"/>
    <property type="match status" value="1"/>
</dbReference>
<keyword evidence="6" id="KW-0227">DNA damage</keyword>
<dbReference type="GO" id="GO:0003677">
    <property type="term" value="F:DNA binding"/>
    <property type="evidence" value="ECO:0007669"/>
    <property type="project" value="UniProtKB-KW"/>
</dbReference>
<proteinExistence type="inferred from homology"/>
<dbReference type="Proteomes" id="UP000051373">
    <property type="component" value="Unassembled WGS sequence"/>
</dbReference>
<dbReference type="InterPro" id="IPR014729">
    <property type="entry name" value="Rossmann-like_a/b/a_fold"/>
</dbReference>
<comment type="similarity">
    <text evidence="2">Belongs to the DNA photolyase class-2 family.</text>
</comment>
<evidence type="ECO:0000256" key="7">
    <source>
        <dbReference type="ARBA" id="ARBA00022827"/>
    </source>
</evidence>
<evidence type="ECO:0000256" key="10">
    <source>
        <dbReference type="ARBA" id="ARBA00023239"/>
    </source>
</evidence>
<evidence type="ECO:0000313" key="14">
    <source>
        <dbReference type="EMBL" id="KPK62806.1"/>
    </source>
</evidence>
<comment type="caution">
    <text evidence="14">The sequence shown here is derived from an EMBL/GenBank/DDBJ whole genome shotgun (WGS) entry which is preliminary data.</text>
</comment>
<dbReference type="InterPro" id="IPR006050">
    <property type="entry name" value="DNA_photolyase_N"/>
</dbReference>
<dbReference type="SUPFAM" id="SSF52425">
    <property type="entry name" value="Cryptochrome/photolyase, N-terminal domain"/>
    <property type="match status" value="1"/>
</dbReference>
<dbReference type="STRING" id="1703779.AMJ83_09670"/>
<dbReference type="PANTHER" id="PTHR10211">
    <property type="entry name" value="DEOXYRIBODIPYRIMIDINE PHOTOLYASE"/>
    <property type="match status" value="1"/>
</dbReference>
<dbReference type="PANTHER" id="PTHR10211:SF0">
    <property type="entry name" value="DEOXYRIBODIPYRIMIDINE PHOTO-LYASE"/>
    <property type="match status" value="1"/>
</dbReference>
<dbReference type="PROSITE" id="PS51645">
    <property type="entry name" value="PHR_CRY_ALPHA_BETA"/>
    <property type="match status" value="1"/>
</dbReference>
<evidence type="ECO:0000256" key="11">
    <source>
        <dbReference type="ARBA" id="ARBA00031671"/>
    </source>
</evidence>
<comment type="catalytic activity">
    <reaction evidence="12">
        <text>cyclobutadipyrimidine (in DNA) = 2 pyrimidine residues (in DNA).</text>
        <dbReference type="EC" id="4.1.99.3"/>
    </reaction>
</comment>
<sequence>MIQNERIKVMNEKPVATKKYVLYWMQQAQRSEYNHALEYAINQANELDLPVIVYFGITDSFPDANERHYHFMLQGLQQTKQALAKRGIQMVIQHCTPETGVLELTKNASLLVTDRGYLKLQRRWRSHVVKNAPCRVVQVESDVVVPVETTSSREEYAAVTIRRKIQKHLDAFLIPLRKRRLKKSSLCLKFKQFPIDRIDRAIARLEIDRSVAKSNRFIGGTDNAKRLLRDFVRHKLDHFIDQRNDPSKDMLSLMSPYLHFGQISPLYIALQIQRTESPGKNAFLEELIVRRELSMNFVYYNPWYDSYKGLPEWTRKTLAQHRKDNRQYVYDLEQLERAQTHDPYWNAAQKEMVLWGKMHGYMRMYWGKKIIEWTTDPQQAFRMALYLNNKYELDGRDANGYTGVAWCFGKHDRPWPERQIFGKVRYMNADGLKRKFKIDKYVVSILDQEAT</sequence>
<dbReference type="FunFam" id="1.10.579.10:FF:000002">
    <property type="entry name" value="Deoxyribodipyrimidine photolyase"/>
    <property type="match status" value="1"/>
</dbReference>
<dbReference type="Pfam" id="PF00875">
    <property type="entry name" value="DNA_photolyase"/>
    <property type="match status" value="1"/>
</dbReference>
<dbReference type="InterPro" id="IPR008148">
    <property type="entry name" value="DNA_photolyase_2"/>
</dbReference>
<evidence type="ECO:0000256" key="6">
    <source>
        <dbReference type="ARBA" id="ARBA00022763"/>
    </source>
</evidence>
<dbReference type="InterPro" id="IPR036134">
    <property type="entry name" value="Crypto/Photolyase_FAD-like_sf"/>
</dbReference>
<evidence type="ECO:0000256" key="2">
    <source>
        <dbReference type="ARBA" id="ARBA00006409"/>
    </source>
</evidence>
<keyword evidence="5" id="KW-0285">Flavoprotein</keyword>
<dbReference type="Gene3D" id="1.10.579.10">
    <property type="entry name" value="DNA Cyclobutane Dipyrimidine Photolyase, subunit A, domain 3"/>
    <property type="match status" value="1"/>
</dbReference>
<dbReference type="InterPro" id="IPR032673">
    <property type="entry name" value="DNA_photolyase_2_CS"/>
</dbReference>
<keyword evidence="7" id="KW-0274">FAD</keyword>
<dbReference type="PATRIC" id="fig|1703779.3.peg.1375"/>
<name>A0A0S8FQ03_UNCW3</name>
<dbReference type="NCBIfam" id="TIGR00591">
    <property type="entry name" value="phr2"/>
    <property type="match status" value="1"/>
</dbReference>
<dbReference type="PROSITE" id="PS01084">
    <property type="entry name" value="DNA_PHOTOLYASES_2_2"/>
    <property type="match status" value="1"/>
</dbReference>
<dbReference type="GO" id="GO:0000719">
    <property type="term" value="P:photoreactive repair"/>
    <property type="evidence" value="ECO:0007669"/>
    <property type="project" value="TreeGrafter"/>
</dbReference>
<evidence type="ECO:0000256" key="1">
    <source>
        <dbReference type="ARBA" id="ARBA00001974"/>
    </source>
</evidence>
<dbReference type="SUPFAM" id="SSF48173">
    <property type="entry name" value="Cryptochrome/photolyase FAD-binding domain"/>
    <property type="match status" value="1"/>
</dbReference>
<reference evidence="14 15" key="1">
    <citation type="journal article" date="2015" name="Microbiome">
        <title>Genomic resolution of linkages in carbon, nitrogen, and sulfur cycling among widespread estuary sediment bacteria.</title>
        <authorList>
            <person name="Baker B.J."/>
            <person name="Lazar C.S."/>
            <person name="Teske A.P."/>
            <person name="Dick G.J."/>
        </authorList>
    </citation>
    <scope>NUCLEOTIDE SEQUENCE [LARGE SCALE GENOMIC DNA]</scope>
    <source>
        <strain evidence="14">SM23_42</strain>
    </source>
</reference>
<evidence type="ECO:0000259" key="13">
    <source>
        <dbReference type="PROSITE" id="PS51645"/>
    </source>
</evidence>
<evidence type="ECO:0000256" key="4">
    <source>
        <dbReference type="ARBA" id="ARBA00014046"/>
    </source>
</evidence>
<evidence type="ECO:0000313" key="15">
    <source>
        <dbReference type="Proteomes" id="UP000051373"/>
    </source>
</evidence>
<evidence type="ECO:0000256" key="8">
    <source>
        <dbReference type="ARBA" id="ARBA00023125"/>
    </source>
</evidence>